<evidence type="ECO:0000256" key="3">
    <source>
        <dbReference type="ARBA" id="ARBA00010918"/>
    </source>
</evidence>
<accession>A0A0F7ST21</accession>
<evidence type="ECO:0000259" key="16">
    <source>
        <dbReference type="Pfam" id="PF04389"/>
    </source>
</evidence>
<evidence type="ECO:0000256" key="9">
    <source>
        <dbReference type="ARBA" id="ARBA00022833"/>
    </source>
</evidence>
<dbReference type="EMBL" id="LN483157">
    <property type="protein sequence ID" value="CED83794.1"/>
    <property type="molecule type" value="Genomic_DNA"/>
</dbReference>
<feature type="transmembrane region" description="Helical" evidence="15">
    <location>
        <begin position="406"/>
        <end position="430"/>
    </location>
</feature>
<evidence type="ECO:0000259" key="17">
    <source>
        <dbReference type="Pfam" id="PF22249"/>
    </source>
</evidence>
<feature type="transmembrane region" description="Helical" evidence="15">
    <location>
        <begin position="579"/>
        <end position="599"/>
    </location>
</feature>
<evidence type="ECO:0000256" key="1">
    <source>
        <dbReference type="ARBA" id="ARBA00001947"/>
    </source>
</evidence>
<dbReference type="GO" id="GO:0004177">
    <property type="term" value="F:aminopeptidase activity"/>
    <property type="evidence" value="ECO:0007669"/>
    <property type="project" value="UniProtKB-KW"/>
</dbReference>
<dbReference type="Pfam" id="PF04389">
    <property type="entry name" value="Peptidase_M28"/>
    <property type="match status" value="1"/>
</dbReference>
<feature type="transmembrane region" description="Helical" evidence="15">
    <location>
        <begin position="508"/>
        <end position="526"/>
    </location>
</feature>
<feature type="transmembrane region" description="Helical" evidence="15">
    <location>
        <begin position="371"/>
        <end position="394"/>
    </location>
</feature>
<dbReference type="CDD" id="cd03875">
    <property type="entry name" value="M28_Fxna_like"/>
    <property type="match status" value="1"/>
</dbReference>
<keyword evidence="10 15" id="KW-1133">Transmembrane helix</keyword>
<dbReference type="EC" id="3.4.-.-" evidence="14"/>
<evidence type="ECO:0000256" key="15">
    <source>
        <dbReference type="SAM" id="Phobius"/>
    </source>
</evidence>
<dbReference type="InterPro" id="IPR007484">
    <property type="entry name" value="Peptidase_M28"/>
</dbReference>
<evidence type="ECO:0000256" key="10">
    <source>
        <dbReference type="ARBA" id="ARBA00022989"/>
    </source>
</evidence>
<dbReference type="InterPro" id="IPR048024">
    <property type="entry name" value="Fxna-like_M28_dom"/>
</dbReference>
<evidence type="ECO:0000256" key="8">
    <source>
        <dbReference type="ARBA" id="ARBA00022824"/>
    </source>
</evidence>
<evidence type="ECO:0000256" key="13">
    <source>
        <dbReference type="ARBA" id="ARBA00023180"/>
    </source>
</evidence>
<evidence type="ECO:0000256" key="4">
    <source>
        <dbReference type="ARBA" id="ARBA00022670"/>
    </source>
</evidence>
<evidence type="ECO:0000256" key="11">
    <source>
        <dbReference type="ARBA" id="ARBA00023049"/>
    </source>
</evidence>
<protein>
    <recommendedName>
        <fullName evidence="14">Peptide hydrolase</fullName>
        <ecNumber evidence="14">3.4.-.-</ecNumber>
    </recommendedName>
</protein>
<keyword evidence="9 14" id="KW-0862">Zinc</keyword>
<feature type="transmembrane region" description="Helical" evidence="15">
    <location>
        <begin position="611"/>
        <end position="628"/>
    </location>
</feature>
<evidence type="ECO:0000256" key="7">
    <source>
        <dbReference type="ARBA" id="ARBA00022801"/>
    </source>
</evidence>
<comment type="cofactor">
    <cofactor evidence="1">
        <name>Zn(2+)</name>
        <dbReference type="ChEBI" id="CHEBI:29105"/>
    </cofactor>
</comment>
<keyword evidence="13" id="KW-0325">Glycoprotein</keyword>
<keyword evidence="11" id="KW-0482">Metalloprotease</keyword>
<feature type="domain" description="Peptidase M28" evidence="16">
    <location>
        <begin position="133"/>
        <end position="339"/>
    </location>
</feature>
<keyword evidence="12 15" id="KW-0472">Membrane</keyword>
<feature type="transmembrane region" description="Helical" evidence="15">
    <location>
        <begin position="12"/>
        <end position="30"/>
    </location>
</feature>
<dbReference type="FunFam" id="3.40.630.10:FF:000008">
    <property type="entry name" value="Endoplasmic reticulum metallopeptidase 1"/>
    <property type="match status" value="1"/>
</dbReference>
<dbReference type="SUPFAM" id="SSF53187">
    <property type="entry name" value="Zn-dependent exopeptidases"/>
    <property type="match status" value="1"/>
</dbReference>
<organism evidence="18">
    <name type="scientific">Phaffia rhodozyma</name>
    <name type="common">Yeast</name>
    <name type="synonym">Xanthophyllomyces dendrorhous</name>
    <dbReference type="NCBI Taxonomy" id="264483"/>
    <lineage>
        <taxon>Eukaryota</taxon>
        <taxon>Fungi</taxon>
        <taxon>Dikarya</taxon>
        <taxon>Basidiomycota</taxon>
        <taxon>Agaricomycotina</taxon>
        <taxon>Tremellomycetes</taxon>
        <taxon>Cystofilobasidiales</taxon>
        <taxon>Mrakiaceae</taxon>
        <taxon>Phaffia</taxon>
    </lineage>
</organism>
<dbReference type="GO" id="GO:0046872">
    <property type="term" value="F:metal ion binding"/>
    <property type="evidence" value="ECO:0007669"/>
    <property type="project" value="UniProtKB-KW"/>
</dbReference>
<name>A0A0F7ST21_PHARH</name>
<keyword evidence="5 15" id="KW-0812">Transmembrane</keyword>
<dbReference type="GO" id="GO:0008235">
    <property type="term" value="F:metalloexopeptidase activity"/>
    <property type="evidence" value="ECO:0007669"/>
    <property type="project" value="InterPro"/>
</dbReference>
<dbReference type="InterPro" id="IPR045175">
    <property type="entry name" value="M28_fam"/>
</dbReference>
<dbReference type="Pfam" id="PF22249">
    <property type="entry name" value="ERMP1-TM"/>
    <property type="match status" value="1"/>
</dbReference>
<sequence length="866" mass="95471">MRSRRTNTWGPLPSLVVLIPVVSVLTYLTANRLSRLPAPLAEGTNSITNEPQFSESLAISHIQALEDSGWRIVGTDEHVKGRDYVWNQVKVLKEKCDQVQGLDCEVDLQRGNGNHRFNILDHDVLKTYTGLTNVILRISNGSSESKESALLLNSHIDSQLPGPGAADDAIGVGIMLEIARILIERERSFTNSVVFLFNNAEESLQGVKSINVDASYPSQASHLFSTQHPMAKTIKAVVNLEAAGTTGQEMLFQATNNAMVKAYSKVPHPHGSVLAADIFSSGIIGSDTDFGQFEEYLNIGGLDMAVVDNSWYYHTSKDTIANLEKGTTQHFGENVLAVVDELTAPESSLAEIEKGVKEQDLVYLSFFDSYFLMYSLETSSKISAVLISLVALLVLNRSEWRSYKAYAAGIAGCVSSFIGALLGVNIVALLMSKVLDRSMSWYSHELLPLALYAPPAFAGIWISQSLTSRFVPLVDAPLLEHASQTGVVVLNASIMAALTYFRIRSACLFALLTAAGVITLSTSEILTQVRRKTKGSIHLAVYVVAQLGPIVSGTDCTRTVLGIFVPLTGRMGVIPPVELIIANITGVFCFLFASSIIPLYHRFGPAFQKRVVLFAVIASAVSVGFFSFKRPFSDTAPRRVFFQHEFNATSGDFRFHIAMMDSAPGYTEIFDEVHSILDLPAESKLQSVSFEERDLNPTWDALYPVQHFFAPFYYKISPPEETGRLPTLEITVVEDTYEKSTDIRSIKLKMDHPGLIWPVIAFSAKIKSWPFNTPPPQEYIRHHLKSASEKSYESYSIEFKVFGNEPIEIDYVGIVENGMHPATAPSRGSDIPGAARLEKVWNYMFDEKKGVIEPLCHTTVVGRVVV</sequence>
<keyword evidence="7 14" id="KW-0378">Hydrolase</keyword>
<evidence type="ECO:0000256" key="6">
    <source>
        <dbReference type="ARBA" id="ARBA00022723"/>
    </source>
</evidence>
<dbReference type="PANTHER" id="PTHR12147:SF22">
    <property type="entry name" value="ENDOPLASMIC RETICULUM METALLOPEPTIDASE 1"/>
    <property type="match status" value="1"/>
</dbReference>
<dbReference type="AlphaFoldDB" id="A0A0F7ST21"/>
<keyword evidence="6 14" id="KW-0479">Metal-binding</keyword>
<evidence type="ECO:0000256" key="14">
    <source>
        <dbReference type="RuleBase" id="RU361240"/>
    </source>
</evidence>
<keyword evidence="18" id="KW-0031">Aminopeptidase</keyword>
<dbReference type="PANTHER" id="PTHR12147">
    <property type="entry name" value="METALLOPEPTIDASE M28 FAMILY MEMBER"/>
    <property type="match status" value="1"/>
</dbReference>
<comment type="similarity">
    <text evidence="3 14">Belongs to the peptidase M28 family.</text>
</comment>
<keyword evidence="8" id="KW-0256">Endoplasmic reticulum</keyword>
<dbReference type="GO" id="GO:0006508">
    <property type="term" value="P:proteolysis"/>
    <property type="evidence" value="ECO:0007669"/>
    <property type="project" value="UniProtKB-KW"/>
</dbReference>
<dbReference type="GO" id="GO:0005789">
    <property type="term" value="C:endoplasmic reticulum membrane"/>
    <property type="evidence" value="ECO:0007669"/>
    <property type="project" value="UniProtKB-SubCell"/>
</dbReference>
<feature type="transmembrane region" description="Helical" evidence="15">
    <location>
        <begin position="442"/>
        <end position="462"/>
    </location>
</feature>
<keyword evidence="4 14" id="KW-0645">Protease</keyword>
<evidence type="ECO:0000313" key="18">
    <source>
        <dbReference type="EMBL" id="CED83794.1"/>
    </source>
</evidence>
<reference evidence="18" key="1">
    <citation type="submission" date="2014-08" db="EMBL/GenBank/DDBJ databases">
        <authorList>
            <person name="Sharma Rahul"/>
            <person name="Thines Marco"/>
        </authorList>
    </citation>
    <scope>NUCLEOTIDE SEQUENCE</scope>
</reference>
<evidence type="ECO:0000256" key="5">
    <source>
        <dbReference type="ARBA" id="ARBA00022692"/>
    </source>
</evidence>
<comment type="subcellular location">
    <subcellularLocation>
        <location evidence="2">Endoplasmic reticulum membrane</location>
        <topology evidence="2">Multi-pass membrane protein</topology>
    </subcellularLocation>
</comment>
<dbReference type="Gene3D" id="3.40.630.10">
    <property type="entry name" value="Zn peptidases"/>
    <property type="match status" value="1"/>
</dbReference>
<feature type="domain" description="Endoplasmic reticulum metallopeptidase 1/1-A TM" evidence="17">
    <location>
        <begin position="407"/>
        <end position="599"/>
    </location>
</feature>
<proteinExistence type="inferred from homology"/>
<evidence type="ECO:0000256" key="12">
    <source>
        <dbReference type="ARBA" id="ARBA00023136"/>
    </source>
</evidence>
<evidence type="ECO:0000256" key="2">
    <source>
        <dbReference type="ARBA" id="ARBA00004477"/>
    </source>
</evidence>
<dbReference type="InterPro" id="IPR053974">
    <property type="entry name" value="ERMP1_1-A_TM"/>
</dbReference>